<sequence>MEFTERGSGETLEEFEQIAIEEDVNVLSEPLFNFNFILASITVISSILILTSLINIWRRRKYHQGAYLDDIPISGVKSAINNVKSILEL</sequence>
<dbReference type="WBParaSite" id="TCLT_0000605801-mRNA-1">
    <property type="protein sequence ID" value="TCLT_0000605801-mRNA-1"/>
    <property type="gene ID" value="TCLT_0000605801"/>
</dbReference>
<evidence type="ECO:0000313" key="3">
    <source>
        <dbReference type="Proteomes" id="UP000276776"/>
    </source>
</evidence>
<feature type="transmembrane region" description="Helical" evidence="1">
    <location>
        <begin position="36"/>
        <end position="57"/>
    </location>
</feature>
<dbReference type="Proteomes" id="UP000276776">
    <property type="component" value="Unassembled WGS sequence"/>
</dbReference>
<keyword evidence="3" id="KW-1185">Reference proteome</keyword>
<accession>A0A0N5CZW8</accession>
<dbReference type="AlphaFoldDB" id="A0A0N5CZW8"/>
<evidence type="ECO:0000313" key="2">
    <source>
        <dbReference type="EMBL" id="VDN03363.1"/>
    </source>
</evidence>
<organism evidence="4">
    <name type="scientific">Thelazia callipaeda</name>
    <name type="common">Oriental eyeworm</name>
    <name type="synonym">Parasitic nematode</name>
    <dbReference type="NCBI Taxonomy" id="103827"/>
    <lineage>
        <taxon>Eukaryota</taxon>
        <taxon>Metazoa</taxon>
        <taxon>Ecdysozoa</taxon>
        <taxon>Nematoda</taxon>
        <taxon>Chromadorea</taxon>
        <taxon>Rhabditida</taxon>
        <taxon>Spirurina</taxon>
        <taxon>Spiruromorpha</taxon>
        <taxon>Thelazioidea</taxon>
        <taxon>Thelaziidae</taxon>
        <taxon>Thelazia</taxon>
    </lineage>
</organism>
<reference evidence="4" key="1">
    <citation type="submission" date="2017-02" db="UniProtKB">
        <authorList>
            <consortium name="WormBaseParasite"/>
        </authorList>
    </citation>
    <scope>IDENTIFICATION</scope>
</reference>
<name>A0A0N5CZW8_THECL</name>
<proteinExistence type="predicted"/>
<protein>
    <submittedName>
        <fullName evidence="4">Transmembrane protein</fullName>
    </submittedName>
</protein>
<reference evidence="2 3" key="2">
    <citation type="submission" date="2018-11" db="EMBL/GenBank/DDBJ databases">
        <authorList>
            <consortium name="Pathogen Informatics"/>
        </authorList>
    </citation>
    <scope>NUCLEOTIDE SEQUENCE [LARGE SCALE GENOMIC DNA]</scope>
</reference>
<keyword evidence="1" id="KW-0812">Transmembrane</keyword>
<dbReference type="EMBL" id="UYYF01004384">
    <property type="protein sequence ID" value="VDN03363.1"/>
    <property type="molecule type" value="Genomic_DNA"/>
</dbReference>
<keyword evidence="1" id="KW-0472">Membrane</keyword>
<evidence type="ECO:0000313" key="4">
    <source>
        <dbReference type="WBParaSite" id="TCLT_0000605801-mRNA-1"/>
    </source>
</evidence>
<keyword evidence="1" id="KW-1133">Transmembrane helix</keyword>
<gene>
    <name evidence="2" type="ORF">TCLT_LOCUS6047</name>
</gene>
<evidence type="ECO:0000256" key="1">
    <source>
        <dbReference type="SAM" id="Phobius"/>
    </source>
</evidence>